<dbReference type="Proteomes" id="UP000215559">
    <property type="component" value="Unassembled WGS sequence"/>
</dbReference>
<keyword evidence="1" id="KW-0472">Membrane</keyword>
<gene>
    <name evidence="2" type="ORF">CH330_06715</name>
</gene>
<accession>A0A235BU20</accession>
<feature type="transmembrane region" description="Helical" evidence="1">
    <location>
        <begin position="29"/>
        <end position="50"/>
    </location>
</feature>
<evidence type="ECO:0000256" key="1">
    <source>
        <dbReference type="SAM" id="Phobius"/>
    </source>
</evidence>
<organism evidence="2 3">
    <name type="scientific">candidate division WOR-3 bacterium JGI_Cruoil_03_51_56</name>
    <dbReference type="NCBI Taxonomy" id="1973747"/>
    <lineage>
        <taxon>Bacteria</taxon>
        <taxon>Bacteria division WOR-3</taxon>
    </lineage>
</organism>
<keyword evidence="1" id="KW-1133">Transmembrane helix</keyword>
<name>A0A235BU20_UNCW3</name>
<sequence length="60" mass="6527">VAFLAAAVFIGGVILSVLRLRRVRSTGAAMAWGLALLLLAWAVLEYVWAWRLIPGPYSIS</sequence>
<evidence type="ECO:0000313" key="2">
    <source>
        <dbReference type="EMBL" id="OYD15055.1"/>
    </source>
</evidence>
<keyword evidence="1" id="KW-0812">Transmembrane</keyword>
<dbReference type="AlphaFoldDB" id="A0A235BU20"/>
<comment type="caution">
    <text evidence="2">The sequence shown here is derived from an EMBL/GenBank/DDBJ whole genome shotgun (WGS) entry which is preliminary data.</text>
</comment>
<dbReference type="EMBL" id="NOZP01000126">
    <property type="protein sequence ID" value="OYD15055.1"/>
    <property type="molecule type" value="Genomic_DNA"/>
</dbReference>
<evidence type="ECO:0000313" key="3">
    <source>
        <dbReference type="Proteomes" id="UP000215559"/>
    </source>
</evidence>
<proteinExistence type="predicted"/>
<protein>
    <submittedName>
        <fullName evidence="2">Uncharacterized protein</fullName>
    </submittedName>
</protein>
<feature type="non-terminal residue" evidence="2">
    <location>
        <position position="1"/>
    </location>
</feature>
<reference evidence="2 3" key="1">
    <citation type="submission" date="2017-07" db="EMBL/GenBank/DDBJ databases">
        <title>Recovery of genomes from metagenomes via a dereplication, aggregation, and scoring strategy.</title>
        <authorList>
            <person name="Sieber C.M."/>
            <person name="Probst A.J."/>
            <person name="Sharrar A."/>
            <person name="Thomas B.C."/>
            <person name="Hess M."/>
            <person name="Tringe S.G."/>
            <person name="Banfield J.F."/>
        </authorList>
    </citation>
    <scope>NUCLEOTIDE SEQUENCE [LARGE SCALE GENOMIC DNA]</scope>
    <source>
        <strain evidence="2">JGI_Cruoil_03_51_56</strain>
    </source>
</reference>